<feature type="transmembrane region" description="Helical" evidence="1">
    <location>
        <begin position="195"/>
        <end position="216"/>
    </location>
</feature>
<protein>
    <recommendedName>
        <fullName evidence="4">Glycosyltransferase RgtA/B/C/D-like domain-containing protein</fullName>
    </recommendedName>
</protein>
<feature type="transmembrane region" description="Helical" evidence="1">
    <location>
        <begin position="164"/>
        <end position="183"/>
    </location>
</feature>
<keyword evidence="1" id="KW-0812">Transmembrane</keyword>
<feature type="transmembrane region" description="Helical" evidence="1">
    <location>
        <begin position="385"/>
        <end position="405"/>
    </location>
</feature>
<feature type="transmembrane region" description="Helical" evidence="1">
    <location>
        <begin position="259"/>
        <end position="277"/>
    </location>
</feature>
<feature type="transmembrane region" description="Helical" evidence="1">
    <location>
        <begin position="289"/>
        <end position="308"/>
    </location>
</feature>
<evidence type="ECO:0000256" key="1">
    <source>
        <dbReference type="SAM" id="Phobius"/>
    </source>
</evidence>
<name>A0ABW8DG60_9PSED</name>
<gene>
    <name evidence="2" type="ORF">ACIOUF_07630</name>
</gene>
<dbReference type="EMBL" id="JBIUVY010000007">
    <property type="protein sequence ID" value="MFJ2286217.1"/>
    <property type="molecule type" value="Genomic_DNA"/>
</dbReference>
<comment type="caution">
    <text evidence="2">The sequence shown here is derived from an EMBL/GenBank/DDBJ whole genome shotgun (WGS) entry which is preliminary data.</text>
</comment>
<reference evidence="2 3" key="1">
    <citation type="submission" date="2024-10" db="EMBL/GenBank/DDBJ databases">
        <title>The Natural Products Discovery Center: Release of the First 8490 Sequenced Strains for Exploring Actinobacteria Biosynthetic Diversity.</title>
        <authorList>
            <person name="Kalkreuter E."/>
            <person name="Kautsar S.A."/>
            <person name="Yang D."/>
            <person name="Bader C.D."/>
            <person name="Teijaro C.N."/>
            <person name="Fluegel L."/>
            <person name="Davis C.M."/>
            <person name="Simpson J.R."/>
            <person name="Lauterbach L."/>
            <person name="Steele A.D."/>
            <person name="Gui C."/>
            <person name="Meng S."/>
            <person name="Li G."/>
            <person name="Viehrig K."/>
            <person name="Ye F."/>
            <person name="Su P."/>
            <person name="Kiefer A.F."/>
            <person name="Nichols A."/>
            <person name="Cepeda A.J."/>
            <person name="Yan W."/>
            <person name="Fan B."/>
            <person name="Jiang Y."/>
            <person name="Adhikari A."/>
            <person name="Zheng C.-J."/>
            <person name="Schuster L."/>
            <person name="Cowan T.M."/>
            <person name="Smanski M.J."/>
            <person name="Chevrette M.G."/>
            <person name="De Carvalho L.P.S."/>
            <person name="Shen B."/>
        </authorList>
    </citation>
    <scope>NUCLEOTIDE SEQUENCE [LARGE SCALE GENOMIC DNA]</scope>
    <source>
        <strain evidence="2 3">NPDC087689</strain>
    </source>
</reference>
<accession>A0ABW8DG60</accession>
<evidence type="ECO:0000313" key="3">
    <source>
        <dbReference type="Proteomes" id="UP001617296"/>
    </source>
</evidence>
<evidence type="ECO:0008006" key="4">
    <source>
        <dbReference type="Google" id="ProtNLM"/>
    </source>
</evidence>
<keyword evidence="3" id="KW-1185">Reference proteome</keyword>
<dbReference type="Proteomes" id="UP001617296">
    <property type="component" value="Unassembled WGS sequence"/>
</dbReference>
<feature type="transmembrane region" description="Helical" evidence="1">
    <location>
        <begin position="614"/>
        <end position="635"/>
    </location>
</feature>
<dbReference type="RefSeq" id="WP_401230789.1">
    <property type="nucleotide sequence ID" value="NZ_JBIUVY010000007.1"/>
</dbReference>
<feature type="transmembrane region" description="Helical" evidence="1">
    <location>
        <begin position="563"/>
        <end position="583"/>
    </location>
</feature>
<organism evidence="2 3">
    <name type="scientific">Pseudomonas iridis</name>
    <dbReference type="NCBI Taxonomy" id="2710587"/>
    <lineage>
        <taxon>Bacteria</taxon>
        <taxon>Pseudomonadati</taxon>
        <taxon>Pseudomonadota</taxon>
        <taxon>Gammaproteobacteria</taxon>
        <taxon>Pseudomonadales</taxon>
        <taxon>Pseudomonadaceae</taxon>
        <taxon>Pseudomonas</taxon>
    </lineage>
</organism>
<proteinExistence type="predicted"/>
<keyword evidence="1" id="KW-1133">Transmembrane helix</keyword>
<sequence length="651" mass="72838">MNKLFVLSAVKAGFMSALFSLLFVIMLPISFSEEEAATDLTIVATGEHNPEAKSTEVWIRATDSERLEAKIVRKDPGWETKYNSLVSFRNQPAVMKSALTLKSDKLLRFATSEYSGIVEVKYGQVGHRIDLYSPTQGMIEVDLRKIAPMRLNLWANAISAAKPFGIAFVAFFILLLVLGRRAVSQTSIASSGSAWLHAWIVLSSLTVYGLVLAAYWPGQMSPDSINQWGQLVSGQYNDSHPILSTQLYKLAFYVYPHPQSAVILQILIFTSATWFFLKECLAWGASPRVIALAALLFPLFPANFLIVTTLWKDVPFTAGVILLSALAAREVRRGLTLKLDSLFLMGMAGVLVIAMRHNGILISVIFFAALFFFSKTAQARLRVGVALISQIAIFLMMKTLLLTVLNVSPILPQYRAIVAMHILGSMETAGVEWNSDDRQLLERLLPAQEWRGNYKCESVVPLFWHPRLRKEWIFLGEHTSELNSLALKAIWNYPLVFLKHQTCVTGLIWRIGGRDDEWLSISPAEITSMPEQRELGLQSHSLLPTLKGRIDELNQNFVQRSTVYTRPALYTLIGLISMCIIGIRTQPAVWLLFAPLLCNLMSLTLLMGAQDYRYLWPSVVMSLLVFFMALGLSFGRNGTAEKNELLNAHVS</sequence>
<keyword evidence="1" id="KW-0472">Membrane</keyword>
<feature type="transmembrane region" description="Helical" evidence="1">
    <location>
        <begin position="589"/>
        <end position="607"/>
    </location>
</feature>
<feature type="transmembrane region" description="Helical" evidence="1">
    <location>
        <begin position="343"/>
        <end position="373"/>
    </location>
</feature>
<evidence type="ECO:0000313" key="2">
    <source>
        <dbReference type="EMBL" id="MFJ2286217.1"/>
    </source>
</evidence>